<feature type="repeat" description="WD" evidence="7">
    <location>
        <begin position="359"/>
        <end position="393"/>
    </location>
</feature>
<keyword evidence="11" id="KW-1185">Reference proteome</keyword>
<evidence type="ECO:0000256" key="8">
    <source>
        <dbReference type="SAM" id="MobiDB-lite"/>
    </source>
</evidence>
<proteinExistence type="inferred from homology"/>
<dbReference type="InterPro" id="IPR051972">
    <property type="entry name" value="Glutamate-rich_WD_repeat"/>
</dbReference>
<dbReference type="InterPro" id="IPR019775">
    <property type="entry name" value="WD40_repeat_CS"/>
</dbReference>
<reference evidence="10 11" key="1">
    <citation type="submission" date="2017-08" db="EMBL/GenBank/DDBJ databases">
        <title>Acidophilic green algal genome provides insights into adaptation to an acidic environment.</title>
        <authorList>
            <person name="Hirooka S."/>
            <person name="Hirose Y."/>
            <person name="Kanesaki Y."/>
            <person name="Higuchi S."/>
            <person name="Fujiwara T."/>
            <person name="Onuma R."/>
            <person name="Era A."/>
            <person name="Ohbayashi R."/>
            <person name="Uzuka A."/>
            <person name="Nozaki H."/>
            <person name="Yoshikawa H."/>
            <person name="Miyagishima S.Y."/>
        </authorList>
    </citation>
    <scope>NUCLEOTIDE SEQUENCE [LARGE SCALE GENOMIC DNA]</scope>
    <source>
        <strain evidence="10 11">NIES-2499</strain>
    </source>
</reference>
<protein>
    <recommendedName>
        <fullName evidence="6">Glutamate-rich WD repeat-containing protein 1</fullName>
    </recommendedName>
</protein>
<keyword evidence="3 7" id="KW-0853">WD repeat</keyword>
<evidence type="ECO:0000313" key="11">
    <source>
        <dbReference type="Proteomes" id="UP000232323"/>
    </source>
</evidence>
<dbReference type="PROSITE" id="PS50082">
    <property type="entry name" value="WD_REPEATS_2"/>
    <property type="match status" value="3"/>
</dbReference>
<feature type="region of interest" description="Disordered" evidence="8">
    <location>
        <begin position="1"/>
        <end position="44"/>
    </location>
</feature>
<dbReference type="PRINTS" id="PR00320">
    <property type="entry name" value="GPROTEINBRPT"/>
</dbReference>
<sequence length="460" mass="51092">MRNPKKTTAKPKSKSSSKAKTNSAAMDTDAPSSSAPAVWRPGVDPLAEDEELDYDPTAYDCLHRLQLDWPSLSFDIIKDDLGAPRSTFPHTMYMVAGTQAENAKQNYLAFLRLEKLGQGRHGKKAKKEEEDDEDDDMSSEEDEVEEDDNGGEEPPKMHYRTVMNVGGINRVRTCPQQPGLVAVWVENGQVKLLDATKLLKELSEETEPCNRQRAKADLRPLHSYTHTTEGFAVDWSPVKSGRLATGDCNNKIHVWEPQEGGRWQVSGAYNGHSGSVEDLQWSPTEETVFASCSVDKSIRVWDTRERTKPMITVQAHDSDVNVISWNRLVSYMMASGADDGTLRIWDLRALSQGNHVSHFAFHRGSVTSVEWCPYEGSMLASAGEDNQLAVWDLALERDPEEEEALAPEGNAMAPEDLPAQLLFLHAGQKDLKELHWHSQVPGVIASTAGDGFNVFKASNM</sequence>
<evidence type="ECO:0000256" key="4">
    <source>
        <dbReference type="ARBA" id="ARBA00022737"/>
    </source>
</evidence>
<evidence type="ECO:0000256" key="1">
    <source>
        <dbReference type="ARBA" id="ARBA00004123"/>
    </source>
</evidence>
<dbReference type="GO" id="GO:0042254">
    <property type="term" value="P:ribosome biogenesis"/>
    <property type="evidence" value="ECO:0007669"/>
    <property type="project" value="TreeGrafter"/>
</dbReference>
<evidence type="ECO:0000256" key="6">
    <source>
        <dbReference type="ARBA" id="ARBA00040876"/>
    </source>
</evidence>
<accession>A0A250WPN9</accession>
<dbReference type="PANTHER" id="PTHR45903">
    <property type="entry name" value="GLUTAMATE-RICH WD REPEAT-CONTAINING PROTEIN 1"/>
    <property type="match status" value="1"/>
</dbReference>
<dbReference type="SMART" id="SM00320">
    <property type="entry name" value="WD40"/>
    <property type="match status" value="5"/>
</dbReference>
<comment type="caution">
    <text evidence="10">The sequence shown here is derived from an EMBL/GenBank/DDBJ whole genome shotgun (WGS) entry which is preliminary data.</text>
</comment>
<evidence type="ECO:0000256" key="3">
    <source>
        <dbReference type="ARBA" id="ARBA00022574"/>
    </source>
</evidence>
<feature type="compositionally biased region" description="Acidic residues" evidence="8">
    <location>
        <begin position="129"/>
        <end position="151"/>
    </location>
</feature>
<dbReference type="InterPro" id="IPR015943">
    <property type="entry name" value="WD40/YVTN_repeat-like_dom_sf"/>
</dbReference>
<gene>
    <name evidence="10" type="ORF">CEUSTIGMA_g239.t1</name>
</gene>
<comment type="similarity">
    <text evidence="2">Belongs to the WD repeat RBAP46/RBAP48/MSI1 family.</text>
</comment>
<evidence type="ECO:0000313" key="10">
    <source>
        <dbReference type="EMBL" id="GAX72783.1"/>
    </source>
</evidence>
<dbReference type="PROSITE" id="PS50294">
    <property type="entry name" value="WD_REPEATS_REGION"/>
    <property type="match status" value="3"/>
</dbReference>
<feature type="region of interest" description="Disordered" evidence="8">
    <location>
        <begin position="119"/>
        <end position="158"/>
    </location>
</feature>
<evidence type="ECO:0000256" key="5">
    <source>
        <dbReference type="ARBA" id="ARBA00023242"/>
    </source>
</evidence>
<dbReference type="OrthoDB" id="2161379at2759"/>
<dbReference type="SUPFAM" id="SSF50978">
    <property type="entry name" value="WD40 repeat-like"/>
    <property type="match status" value="1"/>
</dbReference>
<comment type="subcellular location">
    <subcellularLocation>
        <location evidence="1">Nucleus</location>
    </subcellularLocation>
</comment>
<evidence type="ECO:0000259" key="9">
    <source>
        <dbReference type="Pfam" id="PF12265"/>
    </source>
</evidence>
<dbReference type="PROSITE" id="PS00678">
    <property type="entry name" value="WD_REPEATS_1"/>
    <property type="match status" value="2"/>
</dbReference>
<feature type="repeat" description="WD" evidence="7">
    <location>
        <begin position="269"/>
        <end position="311"/>
    </location>
</feature>
<feature type="domain" description="Histone-binding protein RBBP4-like N-terminal" evidence="9">
    <location>
        <begin position="49"/>
        <end position="114"/>
    </location>
</feature>
<dbReference type="Gene3D" id="2.130.10.10">
    <property type="entry name" value="YVTN repeat-like/Quinoprotein amine dehydrogenase"/>
    <property type="match status" value="1"/>
</dbReference>
<dbReference type="AlphaFoldDB" id="A0A250WPN9"/>
<dbReference type="PANTHER" id="PTHR45903:SF1">
    <property type="entry name" value="GLUTAMATE-RICH WD REPEAT-CONTAINING PROTEIN 1"/>
    <property type="match status" value="1"/>
</dbReference>
<dbReference type="Pfam" id="PF00400">
    <property type="entry name" value="WD40"/>
    <property type="match status" value="3"/>
</dbReference>
<dbReference type="InterPro" id="IPR001680">
    <property type="entry name" value="WD40_rpt"/>
</dbReference>
<dbReference type="InterPro" id="IPR036322">
    <property type="entry name" value="WD40_repeat_dom_sf"/>
</dbReference>
<dbReference type="InterPro" id="IPR020472">
    <property type="entry name" value="WD40_PAC1"/>
</dbReference>
<feature type="repeat" description="WD" evidence="7">
    <location>
        <begin position="313"/>
        <end position="348"/>
    </location>
</feature>
<dbReference type="STRING" id="1157962.A0A250WPN9"/>
<name>A0A250WPN9_9CHLO</name>
<feature type="compositionally biased region" description="Basic residues" evidence="8">
    <location>
        <begin position="1"/>
        <end position="17"/>
    </location>
</feature>
<dbReference type="EMBL" id="BEGY01000001">
    <property type="protein sequence ID" value="GAX72783.1"/>
    <property type="molecule type" value="Genomic_DNA"/>
</dbReference>
<dbReference type="InterPro" id="IPR022052">
    <property type="entry name" value="Histone-bd_RBBP4-like_N"/>
</dbReference>
<keyword evidence="4" id="KW-0677">Repeat</keyword>
<dbReference type="GO" id="GO:0005730">
    <property type="term" value="C:nucleolus"/>
    <property type="evidence" value="ECO:0007669"/>
    <property type="project" value="TreeGrafter"/>
</dbReference>
<organism evidence="10 11">
    <name type="scientific">Chlamydomonas eustigma</name>
    <dbReference type="NCBI Taxonomy" id="1157962"/>
    <lineage>
        <taxon>Eukaryota</taxon>
        <taxon>Viridiplantae</taxon>
        <taxon>Chlorophyta</taxon>
        <taxon>core chlorophytes</taxon>
        <taxon>Chlorophyceae</taxon>
        <taxon>CS clade</taxon>
        <taxon>Chlamydomonadales</taxon>
        <taxon>Chlamydomonadaceae</taxon>
        <taxon>Chlamydomonas</taxon>
    </lineage>
</organism>
<keyword evidence="5" id="KW-0539">Nucleus</keyword>
<evidence type="ECO:0000256" key="2">
    <source>
        <dbReference type="ARBA" id="ARBA00009341"/>
    </source>
</evidence>
<evidence type="ECO:0000256" key="7">
    <source>
        <dbReference type="PROSITE-ProRule" id="PRU00221"/>
    </source>
</evidence>
<dbReference type="Pfam" id="PF12265">
    <property type="entry name" value="CAF1C_H4-bd"/>
    <property type="match status" value="1"/>
</dbReference>
<dbReference type="Proteomes" id="UP000232323">
    <property type="component" value="Unassembled WGS sequence"/>
</dbReference>